<dbReference type="PANTHER" id="PTHR47293">
    <property type="entry name" value="JACALIN-RELATED LECTIN 3"/>
    <property type="match status" value="1"/>
</dbReference>
<dbReference type="InParanoid" id="M1DP85"/>
<dbReference type="PROSITE" id="PS51752">
    <property type="entry name" value="JACALIN_LECTIN"/>
    <property type="match status" value="1"/>
</dbReference>
<evidence type="ECO:0000256" key="2">
    <source>
        <dbReference type="ARBA" id="ARBA00022734"/>
    </source>
</evidence>
<keyword evidence="2" id="KW-0430">Lectin</keyword>
<dbReference type="eggNOG" id="ENOG502S91T">
    <property type="taxonomic scope" value="Eukaryota"/>
</dbReference>
<dbReference type="OMA" id="NQREDYC"/>
<evidence type="ECO:0000313" key="4">
    <source>
        <dbReference type="EnsemblPlants" id="PGSC0003DMT400092165"/>
    </source>
</evidence>
<dbReference type="AlphaFoldDB" id="M1DP85"/>
<dbReference type="InterPro" id="IPR036404">
    <property type="entry name" value="Jacalin-like_lectin_dom_sf"/>
</dbReference>
<reference evidence="4" key="2">
    <citation type="submission" date="2015-06" db="UniProtKB">
        <authorList>
            <consortium name="EnsemblPlants"/>
        </authorList>
    </citation>
    <scope>IDENTIFICATION</scope>
    <source>
        <strain evidence="4">DM1-3 516 R44</strain>
    </source>
</reference>
<name>M1DP85_SOLTU</name>
<dbReference type="Pfam" id="PF01419">
    <property type="entry name" value="Jacalin"/>
    <property type="match status" value="2"/>
</dbReference>
<dbReference type="Gramene" id="PGSC0003DMT400092165">
    <property type="protein sequence ID" value="PGSC0003DMT400092165"/>
    <property type="gene ID" value="PGSC0003DMG400041736"/>
</dbReference>
<dbReference type="SMART" id="SM00915">
    <property type="entry name" value="Jacalin"/>
    <property type="match status" value="1"/>
</dbReference>
<dbReference type="PANTHER" id="PTHR47293:SF81">
    <property type="entry name" value="INACTIVE PROTEIN RESTRICTED TEV MOVEMENT 1-LIKE"/>
    <property type="match status" value="1"/>
</dbReference>
<evidence type="ECO:0000256" key="1">
    <source>
        <dbReference type="ARBA" id="ARBA00006568"/>
    </source>
</evidence>
<dbReference type="Gene3D" id="2.100.10.30">
    <property type="entry name" value="Jacalin-like lectin domain"/>
    <property type="match status" value="2"/>
</dbReference>
<dbReference type="SUPFAM" id="SSF51101">
    <property type="entry name" value="Mannose-binding lectins"/>
    <property type="match status" value="2"/>
</dbReference>
<keyword evidence="5" id="KW-1185">Reference proteome</keyword>
<dbReference type="PaxDb" id="4113-PGSC0003DMT400092165"/>
<proteinExistence type="inferred from homology"/>
<dbReference type="FunCoup" id="M1DP85">
    <property type="interactions" value="19"/>
</dbReference>
<dbReference type="Proteomes" id="UP000011115">
    <property type="component" value="Unassembled WGS sequence"/>
</dbReference>
<dbReference type="GO" id="GO:0030246">
    <property type="term" value="F:carbohydrate binding"/>
    <property type="evidence" value="ECO:0007669"/>
    <property type="project" value="UniProtKB-KW"/>
</dbReference>
<accession>M1DP85</accession>
<feature type="domain" description="Jacalin-type lectin" evidence="3">
    <location>
        <begin position="7"/>
        <end position="159"/>
    </location>
</feature>
<comment type="similarity">
    <text evidence="1">Belongs to the jacalin lectin family.</text>
</comment>
<evidence type="ECO:0000313" key="5">
    <source>
        <dbReference type="Proteomes" id="UP000011115"/>
    </source>
</evidence>
<evidence type="ECO:0000259" key="3">
    <source>
        <dbReference type="PROSITE" id="PS51752"/>
    </source>
</evidence>
<organism evidence="4 5">
    <name type="scientific">Solanum tuberosum</name>
    <name type="common">Potato</name>
    <dbReference type="NCBI Taxonomy" id="4113"/>
    <lineage>
        <taxon>Eukaryota</taxon>
        <taxon>Viridiplantae</taxon>
        <taxon>Streptophyta</taxon>
        <taxon>Embryophyta</taxon>
        <taxon>Tracheophyta</taxon>
        <taxon>Spermatophyta</taxon>
        <taxon>Magnoliopsida</taxon>
        <taxon>eudicotyledons</taxon>
        <taxon>Gunneridae</taxon>
        <taxon>Pentapetalae</taxon>
        <taxon>asterids</taxon>
        <taxon>lamiids</taxon>
        <taxon>Solanales</taxon>
        <taxon>Solanaceae</taxon>
        <taxon>Solanoideae</taxon>
        <taxon>Solaneae</taxon>
        <taxon>Solanum</taxon>
    </lineage>
</organism>
<dbReference type="EnsemblPlants" id="PGSC0003DMT400092165">
    <property type="protein sequence ID" value="PGSC0003DMT400092165"/>
    <property type="gene ID" value="PGSC0003DMG400041736"/>
</dbReference>
<dbReference type="InterPro" id="IPR001229">
    <property type="entry name" value="Jacalin-like_lectin_dom"/>
</dbReference>
<protein>
    <submittedName>
        <fullName evidence="4">Restricted tev movement 1</fullName>
    </submittedName>
</protein>
<dbReference type="HOGENOM" id="CLU_076205_1_0_1"/>
<reference evidence="5" key="1">
    <citation type="journal article" date="2011" name="Nature">
        <title>Genome sequence and analysis of the tuber crop potato.</title>
        <authorList>
            <consortium name="The Potato Genome Sequencing Consortium"/>
        </authorList>
    </citation>
    <scope>NUCLEOTIDE SEQUENCE [LARGE SCALE GENOMIC DNA]</scope>
    <source>
        <strain evidence="5">cv. DM1-3 516 R44</strain>
    </source>
</reference>
<sequence>MSVKMNLMKVGPAGGKEKKGGVWDEKGKGEIAKIFVSDDKHAIQSLQFLFVKNGNFVLSKRHGDTAHDANFATVVLDYQSEFLTWISGFHDLEPNNKWMYLRSITFGTNKGTYGPHGMKTAVNLKLKEFYFQIGDDRSFGGFHGTKHGTYYSNGLRSITFVTNKGTHGPYGGVKPMTVDREIDFQIGNDRSFGGFHCLCQKTYIESIGLYLEPITPSMIKPRKKTN</sequence>